<dbReference type="AlphaFoldDB" id="A0A9N9EP99"/>
<name>A0A9N9EP99_9GLOM</name>
<sequence length="78" mass="8830">MFNHSTKNLTRADKSKLQKEVNTNNQNAFDNLVLANLINNIVEHASKQSHISLFINTSESELQANSDPRLQELGYESD</sequence>
<proteinExistence type="predicted"/>
<keyword evidence="3" id="KW-1185">Reference proteome</keyword>
<feature type="region of interest" description="Disordered" evidence="1">
    <location>
        <begin position="1"/>
        <end position="22"/>
    </location>
</feature>
<evidence type="ECO:0000313" key="2">
    <source>
        <dbReference type="EMBL" id="CAG8679758.1"/>
    </source>
</evidence>
<accession>A0A9N9EP99</accession>
<feature type="compositionally biased region" description="Basic and acidic residues" evidence="1">
    <location>
        <begin position="10"/>
        <end position="19"/>
    </location>
</feature>
<evidence type="ECO:0000256" key="1">
    <source>
        <dbReference type="SAM" id="MobiDB-lite"/>
    </source>
</evidence>
<dbReference type="Proteomes" id="UP000789759">
    <property type="component" value="Unassembled WGS sequence"/>
</dbReference>
<feature type="non-terminal residue" evidence="2">
    <location>
        <position position="78"/>
    </location>
</feature>
<reference evidence="2" key="1">
    <citation type="submission" date="2021-06" db="EMBL/GenBank/DDBJ databases">
        <authorList>
            <person name="Kallberg Y."/>
            <person name="Tangrot J."/>
            <person name="Rosling A."/>
        </authorList>
    </citation>
    <scope>NUCLEOTIDE SEQUENCE</scope>
    <source>
        <strain evidence="2">FL966</strain>
    </source>
</reference>
<protein>
    <submittedName>
        <fullName evidence="2">15498_t:CDS:1</fullName>
    </submittedName>
</protein>
<comment type="caution">
    <text evidence="2">The sequence shown here is derived from an EMBL/GenBank/DDBJ whole genome shotgun (WGS) entry which is preliminary data.</text>
</comment>
<organism evidence="2 3">
    <name type="scientific">Cetraspora pellucida</name>
    <dbReference type="NCBI Taxonomy" id="1433469"/>
    <lineage>
        <taxon>Eukaryota</taxon>
        <taxon>Fungi</taxon>
        <taxon>Fungi incertae sedis</taxon>
        <taxon>Mucoromycota</taxon>
        <taxon>Glomeromycotina</taxon>
        <taxon>Glomeromycetes</taxon>
        <taxon>Diversisporales</taxon>
        <taxon>Gigasporaceae</taxon>
        <taxon>Cetraspora</taxon>
    </lineage>
</organism>
<dbReference type="EMBL" id="CAJVQA010008992">
    <property type="protein sequence ID" value="CAG8679758.1"/>
    <property type="molecule type" value="Genomic_DNA"/>
</dbReference>
<evidence type="ECO:0000313" key="3">
    <source>
        <dbReference type="Proteomes" id="UP000789759"/>
    </source>
</evidence>
<gene>
    <name evidence="2" type="ORF">CPELLU_LOCUS10718</name>
</gene>